<reference evidence="1 2" key="1">
    <citation type="submission" date="2020-05" db="EMBL/GenBank/DDBJ databases">
        <title>Genome Sequencing of Type Strains.</title>
        <authorList>
            <person name="Lemaire J.F."/>
            <person name="Inderbitzin P."/>
            <person name="Gregorio O.A."/>
            <person name="Collins S.B."/>
            <person name="Wespe N."/>
            <person name="Knight-Connoni V."/>
        </authorList>
    </citation>
    <scope>NUCLEOTIDE SEQUENCE [LARGE SCALE GENOMIC DNA]</scope>
    <source>
        <strain evidence="1 2">ATCC 25174</strain>
    </source>
</reference>
<name>A0A7Y6A3K1_9CELL</name>
<protein>
    <submittedName>
        <fullName evidence="1">2'-5' RNA ligase family protein</fullName>
    </submittedName>
</protein>
<comment type="caution">
    <text evidence="1">The sequence shown here is derived from an EMBL/GenBank/DDBJ whole genome shotgun (WGS) entry which is preliminary data.</text>
</comment>
<dbReference type="Pfam" id="PF13563">
    <property type="entry name" value="2_5_RNA_ligase2"/>
    <property type="match status" value="1"/>
</dbReference>
<dbReference type="Gene3D" id="3.90.1140.10">
    <property type="entry name" value="Cyclic phosphodiesterase"/>
    <property type="match status" value="1"/>
</dbReference>
<sequence>MGHTVIQVPVPALESIAARLEVAPVCPHVTVLGPFVDRSDVDEALVGTIRELLAPVGAFDFELSAVGRFGGGLTYLVPDPADPFLRLTEMLAAAFPQWPPYGGMFDEVVPHLSIGEELPETDVALLRDVLPIRVTADEVTLSWWSEDIVEVLERYPLRTG</sequence>
<keyword evidence="2" id="KW-1185">Reference proteome</keyword>
<keyword evidence="1" id="KW-0436">Ligase</keyword>
<gene>
    <name evidence="1" type="ORF">HP550_17655</name>
</gene>
<dbReference type="EMBL" id="JABMCI010000070">
    <property type="protein sequence ID" value="NUU19077.1"/>
    <property type="molecule type" value="Genomic_DNA"/>
</dbReference>
<dbReference type="AlphaFoldDB" id="A0A7Y6A3K1"/>
<proteinExistence type="predicted"/>
<evidence type="ECO:0000313" key="2">
    <source>
        <dbReference type="Proteomes" id="UP000565724"/>
    </source>
</evidence>
<dbReference type="GO" id="GO:0016874">
    <property type="term" value="F:ligase activity"/>
    <property type="evidence" value="ECO:0007669"/>
    <property type="project" value="UniProtKB-KW"/>
</dbReference>
<dbReference type="SUPFAM" id="SSF55144">
    <property type="entry name" value="LigT-like"/>
    <property type="match status" value="1"/>
</dbReference>
<dbReference type="InterPro" id="IPR009097">
    <property type="entry name" value="Cyclic_Pdiesterase"/>
</dbReference>
<dbReference type="Proteomes" id="UP000565724">
    <property type="component" value="Unassembled WGS sequence"/>
</dbReference>
<evidence type="ECO:0000313" key="1">
    <source>
        <dbReference type="EMBL" id="NUU19077.1"/>
    </source>
</evidence>
<organism evidence="1 2">
    <name type="scientific">Cellulomonas humilata</name>
    <dbReference type="NCBI Taxonomy" id="144055"/>
    <lineage>
        <taxon>Bacteria</taxon>
        <taxon>Bacillati</taxon>
        <taxon>Actinomycetota</taxon>
        <taxon>Actinomycetes</taxon>
        <taxon>Micrococcales</taxon>
        <taxon>Cellulomonadaceae</taxon>
        <taxon>Cellulomonas</taxon>
    </lineage>
</organism>
<accession>A0A7Y6A3K1</accession>